<evidence type="ECO:0000259" key="4">
    <source>
        <dbReference type="PROSITE" id="PS52004"/>
    </source>
</evidence>
<comment type="caution">
    <text evidence="5">The sequence shown here is derived from an EMBL/GenBank/DDBJ whole genome shotgun (WGS) entry which is preliminary data.</text>
</comment>
<dbReference type="AlphaFoldDB" id="A0A9X3MXQ1"/>
<protein>
    <submittedName>
        <fullName evidence="5">Beta-ketoacyl-ACP synthase II</fullName>
        <ecNumber evidence="5">2.3.1.179</ecNumber>
    </submittedName>
</protein>
<evidence type="ECO:0000313" key="5">
    <source>
        <dbReference type="EMBL" id="MDA0164931.1"/>
    </source>
</evidence>
<organism evidence="5 6">
    <name type="scientific">Solirubrobacter ginsenosidimutans</name>
    <dbReference type="NCBI Taxonomy" id="490573"/>
    <lineage>
        <taxon>Bacteria</taxon>
        <taxon>Bacillati</taxon>
        <taxon>Actinomycetota</taxon>
        <taxon>Thermoleophilia</taxon>
        <taxon>Solirubrobacterales</taxon>
        <taxon>Solirubrobacteraceae</taxon>
        <taxon>Solirubrobacter</taxon>
    </lineage>
</organism>
<evidence type="ECO:0000313" key="6">
    <source>
        <dbReference type="Proteomes" id="UP001149140"/>
    </source>
</evidence>
<accession>A0A9X3MXQ1</accession>
<dbReference type="InterPro" id="IPR020841">
    <property type="entry name" value="PKS_Beta-ketoAc_synthase_dom"/>
</dbReference>
<comment type="similarity">
    <text evidence="1 3">Belongs to the thiolase-like superfamily. Beta-ketoacyl-ACP synthases family.</text>
</comment>
<dbReference type="Pfam" id="PF00109">
    <property type="entry name" value="ketoacyl-synt"/>
    <property type="match status" value="1"/>
</dbReference>
<dbReference type="PANTHER" id="PTHR11712">
    <property type="entry name" value="POLYKETIDE SYNTHASE-RELATED"/>
    <property type="match status" value="1"/>
</dbReference>
<evidence type="ECO:0000256" key="1">
    <source>
        <dbReference type="ARBA" id="ARBA00008467"/>
    </source>
</evidence>
<proteinExistence type="inferred from homology"/>
<dbReference type="Pfam" id="PF02801">
    <property type="entry name" value="Ketoacyl-synt_C"/>
    <property type="match status" value="1"/>
</dbReference>
<dbReference type="CDD" id="cd00834">
    <property type="entry name" value="KAS_I_II"/>
    <property type="match status" value="1"/>
</dbReference>
<dbReference type="EMBL" id="JAPDOD010000039">
    <property type="protein sequence ID" value="MDA0164931.1"/>
    <property type="molecule type" value="Genomic_DNA"/>
</dbReference>
<keyword evidence="5" id="KW-0012">Acyltransferase</keyword>
<dbReference type="PANTHER" id="PTHR11712:SF336">
    <property type="entry name" value="3-OXOACYL-[ACYL-CARRIER-PROTEIN] SYNTHASE, MITOCHONDRIAL"/>
    <property type="match status" value="1"/>
</dbReference>
<dbReference type="SUPFAM" id="SSF53901">
    <property type="entry name" value="Thiolase-like"/>
    <property type="match status" value="2"/>
</dbReference>
<dbReference type="EC" id="2.3.1.179" evidence="5"/>
<evidence type="ECO:0000256" key="2">
    <source>
        <dbReference type="ARBA" id="ARBA00022679"/>
    </source>
</evidence>
<name>A0A9X3MXQ1_9ACTN</name>
<dbReference type="GO" id="GO:0006633">
    <property type="term" value="P:fatty acid biosynthetic process"/>
    <property type="evidence" value="ECO:0007669"/>
    <property type="project" value="TreeGrafter"/>
</dbReference>
<dbReference type="GO" id="GO:0004315">
    <property type="term" value="F:3-oxoacyl-[acyl-carrier-protein] synthase activity"/>
    <property type="evidence" value="ECO:0007669"/>
    <property type="project" value="UniProtKB-EC"/>
</dbReference>
<keyword evidence="6" id="KW-1185">Reference proteome</keyword>
<dbReference type="InterPro" id="IPR016039">
    <property type="entry name" value="Thiolase-like"/>
</dbReference>
<dbReference type="RefSeq" id="WP_270044184.1">
    <property type="nucleotide sequence ID" value="NZ_JAPDOD010000039.1"/>
</dbReference>
<dbReference type="InterPro" id="IPR014030">
    <property type="entry name" value="Ketoacyl_synth_N"/>
</dbReference>
<feature type="domain" description="Ketosynthase family 3 (KS3)" evidence="4">
    <location>
        <begin position="2"/>
        <end position="398"/>
    </location>
</feature>
<evidence type="ECO:0000256" key="3">
    <source>
        <dbReference type="RuleBase" id="RU003694"/>
    </source>
</evidence>
<sequence>MSREVVITGVGAVSPLGVGARTLHERWSAGVVGIADGKGRASEFEPTEHLSVKEVRRADRFTQFALVSGDEALAEAGWSDELPYEADRIASILGTGIGGIGTLERGKELLIEYGEKKVPPLSVPLMMSNAAAAAVSMRYKLLGPCHGIVSACSGGADAIGAAKMMIESGLVDAVVTGGSEAAITPLSLAAFGALDALSTSGISRPFDKDRDGFVMGEGAGILVLEAADKAAERGAKVLGTLKGYGASADAYHLTAPDKTGGGPARAMAAALKDAGITPEDVVYVNAHGTSTALNDSAETAALKTALGDHVYKIPISSLKSSIGHTLGAAGAVEAVATILALRDRIAPPTLGLENPGEGLDLDYVPGSAKPLNIDGKPAIAISSSFGFGGHNAVLCLEAA</sequence>
<dbReference type="InterPro" id="IPR014031">
    <property type="entry name" value="Ketoacyl_synth_C"/>
</dbReference>
<dbReference type="SMART" id="SM00825">
    <property type="entry name" value="PKS_KS"/>
    <property type="match status" value="1"/>
</dbReference>
<dbReference type="Proteomes" id="UP001149140">
    <property type="component" value="Unassembled WGS sequence"/>
</dbReference>
<reference evidence="5" key="1">
    <citation type="submission" date="2022-10" db="EMBL/GenBank/DDBJ databases">
        <title>The WGS of Solirubrobacter ginsenosidimutans DSM 21036.</title>
        <authorList>
            <person name="Jiang Z."/>
        </authorList>
    </citation>
    <scope>NUCLEOTIDE SEQUENCE</scope>
    <source>
        <strain evidence="5">DSM 21036</strain>
    </source>
</reference>
<dbReference type="InterPro" id="IPR000794">
    <property type="entry name" value="Beta-ketoacyl_synthase"/>
</dbReference>
<dbReference type="Gene3D" id="3.40.47.10">
    <property type="match status" value="1"/>
</dbReference>
<keyword evidence="2 3" id="KW-0808">Transferase</keyword>
<gene>
    <name evidence="5" type="ORF">OM076_31970</name>
</gene>
<dbReference type="NCBIfam" id="NF005589">
    <property type="entry name" value="PRK07314.1"/>
    <property type="match status" value="1"/>
</dbReference>
<dbReference type="PROSITE" id="PS52004">
    <property type="entry name" value="KS3_2"/>
    <property type="match status" value="1"/>
</dbReference>